<evidence type="ECO:0000313" key="2">
    <source>
        <dbReference type="EMBL" id="KDR22320.1"/>
    </source>
</evidence>
<dbReference type="AlphaFoldDB" id="A0A067RNY0"/>
<keyword evidence="1" id="KW-0732">Signal</keyword>
<sequence>MASVWQLITLVLVALTVQLTCANLELNARSLADNEDNYRRIIDRRARNLNIVPHTRSVRYPHLLDAHKYYIRVTYPDGKIVFAEYTCPNGIHFNPGTETCEAQDGQIADPPIIPELPDIKCGSFLGYYCHPSGEYTYCTPDKKEIIPKASCVTDKRCYPGESFPCTKKKP</sequence>
<dbReference type="Gene3D" id="2.170.140.10">
    <property type="entry name" value="Chitin binding domain"/>
    <property type="match status" value="1"/>
</dbReference>
<dbReference type="Proteomes" id="UP000027135">
    <property type="component" value="Unassembled WGS sequence"/>
</dbReference>
<organism evidence="2 3">
    <name type="scientific">Zootermopsis nevadensis</name>
    <name type="common">Dampwood termite</name>
    <dbReference type="NCBI Taxonomy" id="136037"/>
    <lineage>
        <taxon>Eukaryota</taxon>
        <taxon>Metazoa</taxon>
        <taxon>Ecdysozoa</taxon>
        <taxon>Arthropoda</taxon>
        <taxon>Hexapoda</taxon>
        <taxon>Insecta</taxon>
        <taxon>Pterygota</taxon>
        <taxon>Neoptera</taxon>
        <taxon>Polyneoptera</taxon>
        <taxon>Dictyoptera</taxon>
        <taxon>Blattodea</taxon>
        <taxon>Blattoidea</taxon>
        <taxon>Termitoidae</taxon>
        <taxon>Termopsidae</taxon>
        <taxon>Zootermopsis</taxon>
    </lineage>
</organism>
<name>A0A067RNY0_ZOONE</name>
<evidence type="ECO:0008006" key="4">
    <source>
        <dbReference type="Google" id="ProtNLM"/>
    </source>
</evidence>
<gene>
    <name evidence="2" type="ORF">L798_01193</name>
</gene>
<dbReference type="InParanoid" id="A0A067RNY0"/>
<evidence type="ECO:0000313" key="3">
    <source>
        <dbReference type="Proteomes" id="UP000027135"/>
    </source>
</evidence>
<proteinExistence type="predicted"/>
<feature type="chain" id="PRO_5001648251" description="Chitin-binding type-2 domain-containing protein" evidence="1">
    <location>
        <begin position="23"/>
        <end position="170"/>
    </location>
</feature>
<reference evidence="2 3" key="1">
    <citation type="journal article" date="2014" name="Nat. Commun.">
        <title>Molecular traces of alternative social organization in a termite genome.</title>
        <authorList>
            <person name="Terrapon N."/>
            <person name="Li C."/>
            <person name="Robertson H.M."/>
            <person name="Ji L."/>
            <person name="Meng X."/>
            <person name="Booth W."/>
            <person name="Chen Z."/>
            <person name="Childers C.P."/>
            <person name="Glastad K.M."/>
            <person name="Gokhale K."/>
            <person name="Gowin J."/>
            <person name="Gronenberg W."/>
            <person name="Hermansen R.A."/>
            <person name="Hu H."/>
            <person name="Hunt B.G."/>
            <person name="Huylmans A.K."/>
            <person name="Khalil S.M."/>
            <person name="Mitchell R.D."/>
            <person name="Munoz-Torres M.C."/>
            <person name="Mustard J.A."/>
            <person name="Pan H."/>
            <person name="Reese J.T."/>
            <person name="Scharf M.E."/>
            <person name="Sun F."/>
            <person name="Vogel H."/>
            <person name="Xiao J."/>
            <person name="Yang W."/>
            <person name="Yang Z."/>
            <person name="Yang Z."/>
            <person name="Zhou J."/>
            <person name="Zhu J."/>
            <person name="Brent C.S."/>
            <person name="Elsik C.G."/>
            <person name="Goodisman M.A."/>
            <person name="Liberles D.A."/>
            <person name="Roe R.M."/>
            <person name="Vargo E.L."/>
            <person name="Vilcinskas A."/>
            <person name="Wang J."/>
            <person name="Bornberg-Bauer E."/>
            <person name="Korb J."/>
            <person name="Zhang G."/>
            <person name="Liebig J."/>
        </authorList>
    </citation>
    <scope>NUCLEOTIDE SEQUENCE [LARGE SCALE GENOMIC DNA]</scope>
    <source>
        <tissue evidence="2">Whole organism</tissue>
    </source>
</reference>
<feature type="signal peptide" evidence="1">
    <location>
        <begin position="1"/>
        <end position="22"/>
    </location>
</feature>
<accession>A0A067RNY0</accession>
<keyword evidence="3" id="KW-1185">Reference proteome</keyword>
<protein>
    <recommendedName>
        <fullName evidence="4">Chitin-binding type-2 domain-containing protein</fullName>
    </recommendedName>
</protein>
<dbReference type="EMBL" id="KK852511">
    <property type="protein sequence ID" value="KDR22320.1"/>
    <property type="molecule type" value="Genomic_DNA"/>
</dbReference>
<evidence type="ECO:0000256" key="1">
    <source>
        <dbReference type="SAM" id="SignalP"/>
    </source>
</evidence>